<keyword evidence="5" id="KW-0963">Cytoplasm</keyword>
<dbReference type="EMBL" id="JAEVFJ010000025">
    <property type="protein sequence ID" value="KAH8094699.1"/>
    <property type="molecule type" value="Genomic_DNA"/>
</dbReference>
<comment type="similarity">
    <text evidence="4">Belongs to the dynactin 150 kDa subunit family.</text>
</comment>
<feature type="non-terminal residue" evidence="16">
    <location>
        <position position="1"/>
    </location>
</feature>
<evidence type="ECO:0000313" key="17">
    <source>
        <dbReference type="Proteomes" id="UP000813824"/>
    </source>
</evidence>
<name>A0A8K0XN06_9AGAR</name>
<dbReference type="PROSITE" id="PS50245">
    <property type="entry name" value="CAP_GLY_2"/>
    <property type="match status" value="1"/>
</dbReference>
<comment type="caution">
    <text evidence="16">The sequence shown here is derived from an EMBL/GenBank/DDBJ whole genome shotgun (WGS) entry which is preliminary data.</text>
</comment>
<dbReference type="SMART" id="SM01052">
    <property type="entry name" value="CAP_GLY"/>
    <property type="match status" value="1"/>
</dbReference>
<keyword evidence="12" id="KW-0131">Cell cycle</keyword>
<dbReference type="GO" id="GO:0000132">
    <property type="term" value="P:establishment of mitotic spindle orientation"/>
    <property type="evidence" value="ECO:0007669"/>
    <property type="project" value="TreeGrafter"/>
</dbReference>
<dbReference type="GO" id="GO:0000743">
    <property type="term" value="P:nuclear migration involved in conjugation with cellular fusion"/>
    <property type="evidence" value="ECO:0007669"/>
    <property type="project" value="TreeGrafter"/>
</dbReference>
<dbReference type="GO" id="GO:0005814">
    <property type="term" value="C:centriole"/>
    <property type="evidence" value="ECO:0007669"/>
    <property type="project" value="UniProtKB-SubCell"/>
</dbReference>
<feature type="coiled-coil region" evidence="13">
    <location>
        <begin position="325"/>
        <end position="550"/>
    </location>
</feature>
<dbReference type="InterPro" id="IPR036859">
    <property type="entry name" value="CAP-Gly_dom_sf"/>
</dbReference>
<feature type="region of interest" description="Disordered" evidence="14">
    <location>
        <begin position="1226"/>
        <end position="1248"/>
    </location>
</feature>
<keyword evidence="11" id="KW-0206">Cytoskeleton</keyword>
<proteinExistence type="inferred from homology"/>
<evidence type="ECO:0000256" key="9">
    <source>
        <dbReference type="ARBA" id="ARBA00023017"/>
    </source>
</evidence>
<dbReference type="GO" id="GO:0051286">
    <property type="term" value="C:cell tip"/>
    <property type="evidence" value="ECO:0007669"/>
    <property type="project" value="TreeGrafter"/>
</dbReference>
<evidence type="ECO:0000256" key="7">
    <source>
        <dbReference type="ARBA" id="ARBA00022701"/>
    </source>
</evidence>
<feature type="region of interest" description="Disordered" evidence="14">
    <location>
        <begin position="181"/>
        <end position="261"/>
    </location>
</feature>
<evidence type="ECO:0000259" key="15">
    <source>
        <dbReference type="PROSITE" id="PS50245"/>
    </source>
</evidence>
<keyword evidence="9" id="KW-0243">Dynein</keyword>
<keyword evidence="6" id="KW-0132">Cell division</keyword>
<dbReference type="GO" id="GO:0005816">
    <property type="term" value="C:spindle pole body"/>
    <property type="evidence" value="ECO:0007669"/>
    <property type="project" value="TreeGrafter"/>
</dbReference>
<evidence type="ECO:0000256" key="3">
    <source>
        <dbReference type="ARBA" id="ARBA00004544"/>
    </source>
</evidence>
<dbReference type="Pfam" id="PF01302">
    <property type="entry name" value="CAP_GLY"/>
    <property type="match status" value="1"/>
</dbReference>
<reference evidence="16" key="1">
    <citation type="journal article" date="2021" name="New Phytol.">
        <title>Evolutionary innovations through gain and loss of genes in the ectomycorrhizal Boletales.</title>
        <authorList>
            <person name="Wu G."/>
            <person name="Miyauchi S."/>
            <person name="Morin E."/>
            <person name="Kuo A."/>
            <person name="Drula E."/>
            <person name="Varga T."/>
            <person name="Kohler A."/>
            <person name="Feng B."/>
            <person name="Cao Y."/>
            <person name="Lipzen A."/>
            <person name="Daum C."/>
            <person name="Hundley H."/>
            <person name="Pangilinan J."/>
            <person name="Johnson J."/>
            <person name="Barry K."/>
            <person name="LaButti K."/>
            <person name="Ng V."/>
            <person name="Ahrendt S."/>
            <person name="Min B."/>
            <person name="Choi I.G."/>
            <person name="Park H."/>
            <person name="Plett J.M."/>
            <person name="Magnuson J."/>
            <person name="Spatafora J.W."/>
            <person name="Nagy L.G."/>
            <person name="Henrissat B."/>
            <person name="Grigoriev I.V."/>
            <person name="Yang Z.L."/>
            <person name="Xu J."/>
            <person name="Martin F.M."/>
        </authorList>
    </citation>
    <scope>NUCLEOTIDE SEQUENCE</scope>
    <source>
        <strain evidence="16">KKN 215</strain>
    </source>
</reference>
<comment type="subcellular location">
    <subcellularLocation>
        <location evidence="3">Cytoplasm</location>
        <location evidence="3">Cell cortex</location>
    </subcellularLocation>
    <subcellularLocation>
        <location evidence="1">Cytoplasm</location>
        <location evidence="1">Cytoskeleton</location>
        <location evidence="1">Microtubule organizing center</location>
        <location evidence="1">Centrosome</location>
        <location evidence="1">Centriole</location>
    </subcellularLocation>
    <subcellularLocation>
        <location evidence="2">Cytoplasm</location>
        <location evidence="2">Cytoskeleton</location>
        <location evidence="2">Spindle</location>
    </subcellularLocation>
</comment>
<organism evidence="16 17">
    <name type="scientific">Cristinia sonorae</name>
    <dbReference type="NCBI Taxonomy" id="1940300"/>
    <lineage>
        <taxon>Eukaryota</taxon>
        <taxon>Fungi</taxon>
        <taxon>Dikarya</taxon>
        <taxon>Basidiomycota</taxon>
        <taxon>Agaricomycotina</taxon>
        <taxon>Agaricomycetes</taxon>
        <taxon>Agaricomycetidae</taxon>
        <taxon>Agaricales</taxon>
        <taxon>Pleurotineae</taxon>
        <taxon>Stephanosporaceae</taxon>
        <taxon>Cristinia</taxon>
    </lineage>
</organism>
<dbReference type="PANTHER" id="PTHR18916">
    <property type="entry name" value="DYNACTIN 1-RELATED MICROTUBULE-BINDING"/>
    <property type="match status" value="1"/>
</dbReference>
<feature type="compositionally biased region" description="Polar residues" evidence="14">
    <location>
        <begin position="181"/>
        <end position="198"/>
    </location>
</feature>
<feature type="compositionally biased region" description="Low complexity" evidence="14">
    <location>
        <begin position="214"/>
        <end position="226"/>
    </location>
</feature>
<evidence type="ECO:0000256" key="13">
    <source>
        <dbReference type="SAM" id="Coils"/>
    </source>
</evidence>
<dbReference type="SUPFAM" id="SSF74924">
    <property type="entry name" value="Cap-Gly domain"/>
    <property type="match status" value="1"/>
</dbReference>
<dbReference type="PANTHER" id="PTHR18916:SF6">
    <property type="entry name" value="DYNACTIN SUBUNIT 1"/>
    <property type="match status" value="1"/>
</dbReference>
<sequence length="1281" mass="142361">MAPGEITLGALVEVSVGKGIVRFYGSTAFSAVGKWVGIELFEPKGKNDGTVQEVKYFTCKPGHGIFVKPSQVKVISSEAEPVLAPAPAISRPLGHQRTSSTSRGPSARASPAVPASPRAASPAKPSGSSGSPLIAPSPTRPPYRLGSPTKRTPSLTIHPKAGVARTPTLQVEALGGLLSRQQSFDSPLQENSPRSFPNVSPRPGNLTPAGSYNAASSIASASSSSAQTVLRRRPTTPPPPPQTRIDESVAEEPPRVTTPIVGPYIPQIRAQPRVLDDQELQELRARIRVLEAKRGDDARRIRELETRLSEAESFVALRPKLQAKLSQLQTDLITTKRELADAQQLSQLAESRNLDNQEQLEMAMLDKEVAEERAELAESDLEELREKLAMLEVEIEVLREGGDAGGGTNESAVKESLAYIQLEKQNERLKEALIRLRDVTQENDQEQRRRIAGMEKDITTVDELQAQYESTLIKLTNAEVQIDDLKAQLDDALGAEEMLVQLTERNLMLGEKIEEMRITIEDLEALKELNDELEENHLETEKMMQDDLNNKDAEIFEQSQKIKSLEDSCQDLDGTIVQFRELVLSLQSELDNLRTESQTAQHESATAASQTAAMMTLNLKLQSSASKNQARNIDLEVKRIEAREARELLTIIQPYLPQVYVESDMDATNCYLFFQRLSLKVDLINNFVGQVHNLPECLNGPVTDLLVGVCEMRGRLSSLSIACKRFAAVLRRCDVETFLNIGRLYAEIAPVEKRIDMHIDLLRREEFREVECVSDAVKMQSQFDHLSETYFSGYDFDLAERELGYALSVDHDFEMFAASMGLIKTSVETVMKDEDVEFDLGDHDAEEEFFAPLRKLLDQCRSARVLSKKMVKRVEDLIQESAALKPRIVPQLQTLVNIVPELVNFGISIAQQLIPYLGDVRSAKSAFQLDTLLGFVKQVASSTVGKGKDCSSWQSATDFITEVMADANKLLPVAMEAENVVKITGTAPWVLRIDEIKAATAINVEAERKVTQLNEEIQGLIRTLRSKDQHIQEAVVKIELMDRRMESVKKQADHVTELEAELSKAHKQERAYEEAMEQLQADLDTFEQENARLKAAASTAETQPTGAQPVEQEAVPVEGSLETSYLLEQIDALRGTVRFLRTENSFLKGQDLLKEIESLPALHEPFSRLPTPPLVASGASDSSDSDLDDSPSPPSLRTLAAESKLLFRDVIKYTASPRVVDLSVRKKKRAEGEDGEEKASMGTKAWLPKKKTPAYQVWERKQEGERLGRRVQALLERTNSL</sequence>
<evidence type="ECO:0000256" key="2">
    <source>
        <dbReference type="ARBA" id="ARBA00004186"/>
    </source>
</evidence>
<keyword evidence="7" id="KW-0493">Microtubule</keyword>
<feature type="region of interest" description="Disordered" evidence="14">
    <location>
        <begin position="86"/>
        <end position="166"/>
    </location>
</feature>
<feature type="region of interest" description="Disordered" evidence="14">
    <location>
        <begin position="1094"/>
        <end position="1114"/>
    </location>
</feature>
<evidence type="ECO:0000256" key="5">
    <source>
        <dbReference type="ARBA" id="ARBA00022490"/>
    </source>
</evidence>
<dbReference type="GO" id="GO:0005874">
    <property type="term" value="C:microtubule"/>
    <property type="evidence" value="ECO:0007669"/>
    <property type="project" value="UniProtKB-KW"/>
</dbReference>
<feature type="region of interest" description="Disordered" evidence="14">
    <location>
        <begin position="1164"/>
        <end position="1196"/>
    </location>
</feature>
<dbReference type="Gene3D" id="2.30.30.190">
    <property type="entry name" value="CAP Gly-rich-like domain"/>
    <property type="match status" value="1"/>
</dbReference>
<dbReference type="OrthoDB" id="2130750at2759"/>
<keyword evidence="10 13" id="KW-0175">Coiled coil</keyword>
<dbReference type="GO" id="GO:0051301">
    <property type="term" value="P:cell division"/>
    <property type="evidence" value="ECO:0007669"/>
    <property type="project" value="UniProtKB-KW"/>
</dbReference>
<evidence type="ECO:0000256" key="10">
    <source>
        <dbReference type="ARBA" id="ARBA00023054"/>
    </source>
</evidence>
<evidence type="ECO:0000256" key="12">
    <source>
        <dbReference type="ARBA" id="ARBA00023306"/>
    </source>
</evidence>
<evidence type="ECO:0000256" key="8">
    <source>
        <dbReference type="ARBA" id="ARBA00022776"/>
    </source>
</evidence>
<dbReference type="GO" id="GO:0005819">
    <property type="term" value="C:spindle"/>
    <property type="evidence" value="ECO:0007669"/>
    <property type="project" value="UniProtKB-SubCell"/>
</dbReference>
<feature type="coiled-coil region" evidence="13">
    <location>
        <begin position="576"/>
        <end position="603"/>
    </location>
</feature>
<dbReference type="Pfam" id="PF12455">
    <property type="entry name" value="Dynactin"/>
    <property type="match status" value="1"/>
</dbReference>
<gene>
    <name evidence="16" type="ORF">BXZ70DRAFT_1034122</name>
</gene>
<evidence type="ECO:0000256" key="1">
    <source>
        <dbReference type="ARBA" id="ARBA00004114"/>
    </source>
</evidence>
<evidence type="ECO:0000256" key="4">
    <source>
        <dbReference type="ARBA" id="ARBA00011010"/>
    </source>
</evidence>
<evidence type="ECO:0000256" key="14">
    <source>
        <dbReference type="SAM" id="MobiDB-lite"/>
    </source>
</evidence>
<protein>
    <submittedName>
        <fullName evidence="16">Dynactin</fullName>
    </submittedName>
</protein>
<keyword evidence="17" id="KW-1185">Reference proteome</keyword>
<evidence type="ECO:0000256" key="11">
    <source>
        <dbReference type="ARBA" id="ARBA00023212"/>
    </source>
</evidence>
<dbReference type="InterPro" id="IPR000938">
    <property type="entry name" value="CAP-Gly_domain"/>
</dbReference>
<accession>A0A8K0XN06</accession>
<keyword evidence="8" id="KW-0498">Mitosis</keyword>
<dbReference type="GO" id="GO:0030286">
    <property type="term" value="C:dynein complex"/>
    <property type="evidence" value="ECO:0007669"/>
    <property type="project" value="UniProtKB-KW"/>
</dbReference>
<dbReference type="Proteomes" id="UP000813824">
    <property type="component" value="Unassembled WGS sequence"/>
</dbReference>
<evidence type="ECO:0000313" key="16">
    <source>
        <dbReference type="EMBL" id="KAH8094699.1"/>
    </source>
</evidence>
<feature type="domain" description="CAP-Gly" evidence="15">
    <location>
        <begin position="33"/>
        <end position="68"/>
    </location>
</feature>
<evidence type="ECO:0000256" key="6">
    <source>
        <dbReference type="ARBA" id="ARBA00022618"/>
    </source>
</evidence>
<dbReference type="InterPro" id="IPR022157">
    <property type="entry name" value="Dynactin"/>
</dbReference>
<feature type="compositionally biased region" description="Low complexity" evidence="14">
    <location>
        <begin position="99"/>
        <end position="132"/>
    </location>
</feature>